<evidence type="ECO:0000313" key="8">
    <source>
        <dbReference type="EMBL" id="TQL62039.1"/>
    </source>
</evidence>
<dbReference type="Gene3D" id="1.20.5.780">
    <property type="entry name" value="Single helix bin"/>
    <property type="match status" value="1"/>
</dbReference>
<evidence type="ECO:0000256" key="7">
    <source>
        <dbReference type="SAM" id="MobiDB-lite"/>
    </source>
</evidence>
<keyword evidence="4" id="KW-0238">DNA-binding</keyword>
<sequence length="104" mass="11162">MKEDTVTTPTSPSPVSDRSARLNMRITPEALETLREAAAAQSQDVTSFVLGAALDRARSVLMEDLLLRLTPAEEQQIDAALDAPAHAIPELAAAIRKANGQRVQ</sequence>
<dbReference type="GO" id="GO:0006355">
    <property type="term" value="P:regulation of DNA-templated transcription"/>
    <property type="evidence" value="ECO:0007669"/>
    <property type="project" value="InterPro"/>
</dbReference>
<evidence type="ECO:0000256" key="3">
    <source>
        <dbReference type="ARBA" id="ARBA00023015"/>
    </source>
</evidence>
<keyword evidence="3" id="KW-0805">Transcription regulation</keyword>
<keyword evidence="2" id="KW-1277">Toxin-antitoxin system</keyword>
<evidence type="ECO:0000256" key="4">
    <source>
        <dbReference type="ARBA" id="ARBA00023125"/>
    </source>
</evidence>
<evidence type="ECO:0000313" key="9">
    <source>
        <dbReference type="Proteomes" id="UP000315389"/>
    </source>
</evidence>
<dbReference type="Proteomes" id="UP000315389">
    <property type="component" value="Unassembled WGS sequence"/>
</dbReference>
<dbReference type="PANTHER" id="PTHR35401:SF1">
    <property type="entry name" value="CYTOPLASMIC PROTEIN"/>
    <property type="match status" value="1"/>
</dbReference>
<accession>A0A542ZP76</accession>
<keyword evidence="9" id="KW-1185">Reference proteome</keyword>
<name>A0A542ZP76_RARFA</name>
<dbReference type="AlphaFoldDB" id="A0A542ZP76"/>
<comment type="caution">
    <text evidence="8">The sequence shown here is derived from an EMBL/GenBank/DDBJ whole genome shotgun (WGS) entry which is preliminary data.</text>
</comment>
<reference evidence="8 9" key="1">
    <citation type="submission" date="2019-06" db="EMBL/GenBank/DDBJ databases">
        <title>Sequencing the genomes of 1000 actinobacteria strains.</title>
        <authorList>
            <person name="Klenk H.-P."/>
        </authorList>
    </citation>
    <scope>NUCLEOTIDE SEQUENCE [LARGE SCALE GENOMIC DNA]</scope>
    <source>
        <strain evidence="8 9">DSM 4813</strain>
    </source>
</reference>
<keyword evidence="5" id="KW-0804">Transcription</keyword>
<dbReference type="Pfam" id="PF08681">
    <property type="entry name" value="TacA1"/>
    <property type="match status" value="1"/>
</dbReference>
<evidence type="ECO:0000256" key="1">
    <source>
        <dbReference type="ARBA" id="ARBA00022491"/>
    </source>
</evidence>
<protein>
    <submittedName>
        <fullName evidence="8">Uncharacterized protein (DUF1778 family)</fullName>
    </submittedName>
</protein>
<dbReference type="SUPFAM" id="SSF47598">
    <property type="entry name" value="Ribbon-helix-helix"/>
    <property type="match status" value="1"/>
</dbReference>
<comment type="similarity">
    <text evidence="6">Belongs to the TacA antitoxin family.</text>
</comment>
<organism evidence="8 9">
    <name type="scientific">Rarobacter faecitabidus</name>
    <dbReference type="NCBI Taxonomy" id="13243"/>
    <lineage>
        <taxon>Bacteria</taxon>
        <taxon>Bacillati</taxon>
        <taxon>Actinomycetota</taxon>
        <taxon>Actinomycetes</taxon>
        <taxon>Micrococcales</taxon>
        <taxon>Rarobacteraceae</taxon>
        <taxon>Rarobacter</taxon>
    </lineage>
</organism>
<dbReference type="InterPro" id="IPR010985">
    <property type="entry name" value="Ribbon_hlx_hlx"/>
</dbReference>
<gene>
    <name evidence="8" type="ORF">FB461_1672</name>
</gene>
<dbReference type="GO" id="GO:0003677">
    <property type="term" value="F:DNA binding"/>
    <property type="evidence" value="ECO:0007669"/>
    <property type="project" value="UniProtKB-KW"/>
</dbReference>
<feature type="region of interest" description="Disordered" evidence="7">
    <location>
        <begin position="1"/>
        <end position="21"/>
    </location>
</feature>
<dbReference type="EMBL" id="VFOS01000002">
    <property type="protein sequence ID" value="TQL62039.1"/>
    <property type="molecule type" value="Genomic_DNA"/>
</dbReference>
<proteinExistence type="inferred from homology"/>
<dbReference type="InterPro" id="IPR014795">
    <property type="entry name" value="TacA_1-like"/>
</dbReference>
<keyword evidence="1" id="KW-0678">Repressor</keyword>
<feature type="compositionally biased region" description="Low complexity" evidence="7">
    <location>
        <begin position="1"/>
        <end position="16"/>
    </location>
</feature>
<evidence type="ECO:0000256" key="5">
    <source>
        <dbReference type="ARBA" id="ARBA00023163"/>
    </source>
</evidence>
<evidence type="ECO:0000256" key="6">
    <source>
        <dbReference type="ARBA" id="ARBA00049988"/>
    </source>
</evidence>
<evidence type="ECO:0000256" key="2">
    <source>
        <dbReference type="ARBA" id="ARBA00022649"/>
    </source>
</evidence>
<dbReference type="PANTHER" id="PTHR35401">
    <property type="entry name" value="COPG FAMILY HELIX-TURN-HELIX PROTEIN-RELATED-RELATED"/>
    <property type="match status" value="1"/>
</dbReference>